<proteinExistence type="predicted"/>
<protein>
    <submittedName>
        <fullName evidence="1">Putative ovule protein</fullName>
    </submittedName>
</protein>
<dbReference type="AlphaFoldDB" id="A0A0V0IED9"/>
<dbReference type="EMBL" id="GEDG01008033">
    <property type="protein sequence ID" value="JAP30473.1"/>
    <property type="molecule type" value="Transcribed_RNA"/>
</dbReference>
<organism evidence="1">
    <name type="scientific">Solanum chacoense</name>
    <name type="common">Chaco potato</name>
    <dbReference type="NCBI Taxonomy" id="4108"/>
    <lineage>
        <taxon>Eukaryota</taxon>
        <taxon>Viridiplantae</taxon>
        <taxon>Streptophyta</taxon>
        <taxon>Embryophyta</taxon>
        <taxon>Tracheophyta</taxon>
        <taxon>Spermatophyta</taxon>
        <taxon>Magnoliopsida</taxon>
        <taxon>eudicotyledons</taxon>
        <taxon>Gunneridae</taxon>
        <taxon>Pentapetalae</taxon>
        <taxon>asterids</taxon>
        <taxon>lamiids</taxon>
        <taxon>Solanales</taxon>
        <taxon>Solanaceae</taxon>
        <taxon>Solanoideae</taxon>
        <taxon>Solaneae</taxon>
        <taxon>Solanum</taxon>
    </lineage>
</organism>
<evidence type="ECO:0000313" key="1">
    <source>
        <dbReference type="EMBL" id="JAP30473.1"/>
    </source>
</evidence>
<reference evidence="1" key="1">
    <citation type="submission" date="2015-12" db="EMBL/GenBank/DDBJ databases">
        <title>Gene expression during late stages of embryo sac development: a critical building block for successful pollen-pistil interactions.</title>
        <authorList>
            <person name="Liu Y."/>
            <person name="Joly V."/>
            <person name="Sabar M."/>
            <person name="Matton D.P."/>
        </authorList>
    </citation>
    <scope>NUCLEOTIDE SEQUENCE</scope>
</reference>
<sequence length="62" mass="7055">MVVVVGCFQAAVRWCELVVLGLKEMGRLDGKMVGVLGLVWWRRKRLFCVSIWLYSGVVSPEK</sequence>
<name>A0A0V0IED9_SOLCH</name>
<accession>A0A0V0IED9</accession>